<feature type="region of interest" description="Disordered" evidence="1">
    <location>
        <begin position="27"/>
        <end position="46"/>
    </location>
</feature>
<evidence type="ECO:0000256" key="1">
    <source>
        <dbReference type="SAM" id="MobiDB-lite"/>
    </source>
</evidence>
<dbReference type="Proteomes" id="UP000006222">
    <property type="component" value="Unassembled WGS sequence"/>
</dbReference>
<protein>
    <submittedName>
        <fullName evidence="2">Uncharacterized protein</fullName>
    </submittedName>
</protein>
<accession>F2AXR0</accession>
<name>F2AXR0_RHOBT</name>
<evidence type="ECO:0000313" key="3">
    <source>
        <dbReference type="Proteomes" id="UP000006222"/>
    </source>
</evidence>
<evidence type="ECO:0000313" key="2">
    <source>
        <dbReference type="EMBL" id="EGF25607.1"/>
    </source>
</evidence>
<reference evidence="2 3" key="1">
    <citation type="journal article" date="2013" name="Mar. Genomics">
        <title>Expression of sulfatases in Rhodopirellula baltica and the diversity of sulfatases in the genus Rhodopirellula.</title>
        <authorList>
            <person name="Wegner C.E."/>
            <person name="Richter-Heitmann T."/>
            <person name="Klindworth A."/>
            <person name="Klockow C."/>
            <person name="Richter M."/>
            <person name="Achstetter T."/>
            <person name="Glockner F.O."/>
            <person name="Harder J."/>
        </authorList>
    </citation>
    <scope>NUCLEOTIDE SEQUENCE [LARGE SCALE GENOMIC DNA]</scope>
    <source>
        <strain evidence="2 3">WH47</strain>
    </source>
</reference>
<proteinExistence type="predicted"/>
<dbReference type="PATRIC" id="fig|991778.3.peg.4780"/>
<comment type="caution">
    <text evidence="2">The sequence shown here is derived from an EMBL/GenBank/DDBJ whole genome shotgun (WGS) entry which is preliminary data.</text>
</comment>
<organism evidence="2 3">
    <name type="scientific">Rhodopirellula baltica WH47</name>
    <dbReference type="NCBI Taxonomy" id="991778"/>
    <lineage>
        <taxon>Bacteria</taxon>
        <taxon>Pseudomonadati</taxon>
        <taxon>Planctomycetota</taxon>
        <taxon>Planctomycetia</taxon>
        <taxon>Pirellulales</taxon>
        <taxon>Pirellulaceae</taxon>
        <taxon>Rhodopirellula</taxon>
    </lineage>
</organism>
<dbReference type="EMBL" id="AFAR01000220">
    <property type="protein sequence ID" value="EGF25607.1"/>
    <property type="molecule type" value="Genomic_DNA"/>
</dbReference>
<sequence>MTKVVSRSHGDVLISMRDQPIRCEASRREELGMSAGPRDARPGCNEEPWRTQKRLFCRKKDTLCFEQI</sequence>
<dbReference type="AlphaFoldDB" id="F2AXR0"/>
<gene>
    <name evidence="2" type="ORF">RBWH47_00489</name>
</gene>